<dbReference type="SUPFAM" id="SSF81296">
    <property type="entry name" value="E set domains"/>
    <property type="match status" value="2"/>
</dbReference>
<sequence>MVGLGRVRSMQVVLEPVVPGDSAKPCYRSGETVRGRVSLDLRAPLRVRLLRLEARGGAQVRWTESRSAGSNTAYTQNYSDELEYFCHRDTLLGNTDVDRSDEQLLVLPSGRHEFDFSFVLPAGALPNSFEGKYGWVRYWVKAKLFCPWSLARRARAEITVLESVDLNTPPLLMPVAESKQRMVRSWLCMAGNVSISAKIARKGYCLGEAIPVNAEFENATSRPFVARAALYQTQTFLAKGRVKRVRQLVASITGETPVAPGSRQVWEARSLEAPPVCPSVISCSIIRVEYNLVVCADVKVASKVCLGLPVVLGTVPLHAWSRSSSISSQSSTASSWDSGSLPVPEAPPSYVTIAGGEEEDSNVEDEVEGCDCGSSCGPALSLLLGGPETVQSLLEQFRLQPPPMYSESDPNPLPRLEKYTSRAVH</sequence>
<keyword evidence="5" id="KW-1185">Reference proteome</keyword>
<feature type="domain" description="Arrestin C-terminal-like" evidence="3">
    <location>
        <begin position="189"/>
        <end position="317"/>
    </location>
</feature>
<evidence type="ECO:0000256" key="1">
    <source>
        <dbReference type="ARBA" id="ARBA00005298"/>
    </source>
</evidence>
<dbReference type="Gene3D" id="2.60.40.640">
    <property type="match status" value="2"/>
</dbReference>
<organism evidence="4 5">
    <name type="scientific">Eptatretus burgeri</name>
    <name type="common">Inshore hagfish</name>
    <dbReference type="NCBI Taxonomy" id="7764"/>
    <lineage>
        <taxon>Eukaryota</taxon>
        <taxon>Metazoa</taxon>
        <taxon>Chordata</taxon>
        <taxon>Craniata</taxon>
        <taxon>Vertebrata</taxon>
        <taxon>Cyclostomata</taxon>
        <taxon>Myxini</taxon>
        <taxon>Myxiniformes</taxon>
        <taxon>Myxinidae</taxon>
        <taxon>Eptatretinae</taxon>
        <taxon>Eptatretus</taxon>
    </lineage>
</organism>
<reference evidence="4" key="1">
    <citation type="submission" date="2025-08" db="UniProtKB">
        <authorList>
            <consortium name="Ensembl"/>
        </authorList>
    </citation>
    <scope>IDENTIFICATION</scope>
</reference>
<dbReference type="InterPro" id="IPR050357">
    <property type="entry name" value="Arrestin_domain-protein"/>
</dbReference>
<dbReference type="Pfam" id="PF02752">
    <property type="entry name" value="Arrestin_C"/>
    <property type="match status" value="1"/>
</dbReference>
<dbReference type="PANTHER" id="PTHR11188">
    <property type="entry name" value="ARRESTIN DOMAIN CONTAINING PROTEIN"/>
    <property type="match status" value="1"/>
</dbReference>
<feature type="compositionally biased region" description="Low complexity" evidence="2">
    <location>
        <begin position="327"/>
        <end position="340"/>
    </location>
</feature>
<feature type="region of interest" description="Disordered" evidence="2">
    <location>
        <begin position="327"/>
        <end position="353"/>
    </location>
</feature>
<dbReference type="Ensembl" id="ENSEBUT00000001334.1">
    <property type="protein sequence ID" value="ENSEBUP00000001020.1"/>
    <property type="gene ID" value="ENSEBUG00000000987.1"/>
</dbReference>
<evidence type="ECO:0000259" key="3">
    <source>
        <dbReference type="SMART" id="SM01017"/>
    </source>
</evidence>
<dbReference type="InterPro" id="IPR014756">
    <property type="entry name" value="Ig_E-set"/>
</dbReference>
<evidence type="ECO:0000313" key="4">
    <source>
        <dbReference type="Ensembl" id="ENSEBUP00000001020.1"/>
    </source>
</evidence>
<feature type="region of interest" description="Disordered" evidence="2">
    <location>
        <begin position="401"/>
        <end position="425"/>
    </location>
</feature>
<dbReference type="GO" id="GO:0005737">
    <property type="term" value="C:cytoplasm"/>
    <property type="evidence" value="ECO:0007669"/>
    <property type="project" value="TreeGrafter"/>
</dbReference>
<dbReference type="PANTHER" id="PTHR11188:SF17">
    <property type="entry name" value="FI21816P1"/>
    <property type="match status" value="1"/>
</dbReference>
<reference evidence="4" key="2">
    <citation type="submission" date="2025-09" db="UniProtKB">
        <authorList>
            <consortium name="Ensembl"/>
        </authorList>
    </citation>
    <scope>IDENTIFICATION</scope>
</reference>
<proteinExistence type="inferred from homology"/>
<dbReference type="OMA" id="WERLEIM"/>
<dbReference type="AlphaFoldDB" id="A0A8C4N206"/>
<dbReference type="Proteomes" id="UP000694388">
    <property type="component" value="Unplaced"/>
</dbReference>
<comment type="similarity">
    <text evidence="1">Belongs to the arrestin family.</text>
</comment>
<feature type="compositionally biased region" description="Basic and acidic residues" evidence="2">
    <location>
        <begin position="415"/>
        <end position="425"/>
    </location>
</feature>
<protein>
    <submittedName>
        <fullName evidence="4">Arrestin domain containing 2</fullName>
    </submittedName>
</protein>
<dbReference type="InterPro" id="IPR011022">
    <property type="entry name" value="Arrestin_C-like"/>
</dbReference>
<dbReference type="GeneTree" id="ENSGT00940000159994"/>
<dbReference type="InterPro" id="IPR011021">
    <property type="entry name" value="Arrestin-like_N"/>
</dbReference>
<evidence type="ECO:0000313" key="5">
    <source>
        <dbReference type="Proteomes" id="UP000694388"/>
    </source>
</evidence>
<name>A0A8C4N206_EPTBU</name>
<accession>A0A8C4N206</accession>
<evidence type="ECO:0000256" key="2">
    <source>
        <dbReference type="SAM" id="MobiDB-lite"/>
    </source>
</evidence>
<dbReference type="InterPro" id="IPR014752">
    <property type="entry name" value="Arrestin-like_C"/>
</dbReference>
<dbReference type="Pfam" id="PF00339">
    <property type="entry name" value="Arrestin_N"/>
    <property type="match status" value="1"/>
</dbReference>
<dbReference type="GO" id="GO:0015031">
    <property type="term" value="P:protein transport"/>
    <property type="evidence" value="ECO:0007669"/>
    <property type="project" value="TreeGrafter"/>
</dbReference>
<dbReference type="SMART" id="SM01017">
    <property type="entry name" value="Arrestin_C"/>
    <property type="match status" value="1"/>
</dbReference>